<keyword evidence="8 14" id="KW-0675">Receptor</keyword>
<evidence type="ECO:0000256" key="3">
    <source>
        <dbReference type="ARBA" id="ARBA00022452"/>
    </source>
</evidence>
<evidence type="ECO:0000256" key="11">
    <source>
        <dbReference type="RuleBase" id="RU003357"/>
    </source>
</evidence>
<dbReference type="PANTHER" id="PTHR30069:SF29">
    <property type="entry name" value="HEMOGLOBIN AND HEMOGLOBIN-HAPTOGLOBIN-BINDING PROTEIN 1-RELATED"/>
    <property type="match status" value="1"/>
</dbReference>
<evidence type="ECO:0000256" key="2">
    <source>
        <dbReference type="ARBA" id="ARBA00022448"/>
    </source>
</evidence>
<evidence type="ECO:0000256" key="8">
    <source>
        <dbReference type="ARBA" id="ARBA00023170"/>
    </source>
</evidence>
<evidence type="ECO:0000313" key="15">
    <source>
        <dbReference type="Proteomes" id="UP001597118"/>
    </source>
</evidence>
<dbReference type="Gene3D" id="2.60.40.1120">
    <property type="entry name" value="Carboxypeptidase-like, regulatory domain"/>
    <property type="match status" value="1"/>
</dbReference>
<evidence type="ECO:0000256" key="6">
    <source>
        <dbReference type="ARBA" id="ARBA00023077"/>
    </source>
</evidence>
<keyword evidence="2 10" id="KW-0813">Transport</keyword>
<dbReference type="Pfam" id="PF13715">
    <property type="entry name" value="CarbopepD_reg_2"/>
    <property type="match status" value="1"/>
</dbReference>
<dbReference type="Gene3D" id="2.170.130.10">
    <property type="entry name" value="TonB-dependent receptor, plug domain"/>
    <property type="match status" value="1"/>
</dbReference>
<dbReference type="PROSITE" id="PS52016">
    <property type="entry name" value="TONB_DEPENDENT_REC_3"/>
    <property type="match status" value="1"/>
</dbReference>
<keyword evidence="15" id="KW-1185">Reference proteome</keyword>
<dbReference type="InterPro" id="IPR039426">
    <property type="entry name" value="TonB-dep_rcpt-like"/>
</dbReference>
<dbReference type="InterPro" id="IPR036942">
    <property type="entry name" value="Beta-barrel_TonB_sf"/>
</dbReference>
<evidence type="ECO:0000313" key="14">
    <source>
        <dbReference type="EMBL" id="MFD1631488.1"/>
    </source>
</evidence>
<evidence type="ECO:0000256" key="7">
    <source>
        <dbReference type="ARBA" id="ARBA00023136"/>
    </source>
</evidence>
<dbReference type="SUPFAM" id="SSF49464">
    <property type="entry name" value="Carboxypeptidase regulatory domain-like"/>
    <property type="match status" value="1"/>
</dbReference>
<protein>
    <submittedName>
        <fullName evidence="14">TonB-dependent receptor</fullName>
    </submittedName>
</protein>
<dbReference type="InterPro" id="IPR000531">
    <property type="entry name" value="Beta-barrel_TonB"/>
</dbReference>
<feature type="domain" description="TonB-dependent receptor-like beta-barrel" evidence="12">
    <location>
        <begin position="447"/>
        <end position="913"/>
    </location>
</feature>
<dbReference type="InterPro" id="IPR037066">
    <property type="entry name" value="Plug_dom_sf"/>
</dbReference>
<organism evidence="14 15">
    <name type="scientific">Pseudopedobacter beijingensis</name>
    <dbReference type="NCBI Taxonomy" id="1207056"/>
    <lineage>
        <taxon>Bacteria</taxon>
        <taxon>Pseudomonadati</taxon>
        <taxon>Bacteroidota</taxon>
        <taxon>Sphingobacteriia</taxon>
        <taxon>Sphingobacteriales</taxon>
        <taxon>Sphingobacteriaceae</taxon>
        <taxon>Pseudopedobacter</taxon>
    </lineage>
</organism>
<dbReference type="Pfam" id="PF00593">
    <property type="entry name" value="TonB_dep_Rec_b-barrel"/>
    <property type="match status" value="1"/>
</dbReference>
<keyword evidence="6 11" id="KW-0798">TonB box</keyword>
<evidence type="ECO:0000256" key="4">
    <source>
        <dbReference type="ARBA" id="ARBA00022692"/>
    </source>
</evidence>
<keyword evidence="5" id="KW-0732">Signal</keyword>
<dbReference type="Proteomes" id="UP001597118">
    <property type="component" value="Unassembled WGS sequence"/>
</dbReference>
<dbReference type="InterPro" id="IPR008969">
    <property type="entry name" value="CarboxyPept-like_regulatory"/>
</dbReference>
<dbReference type="Gene3D" id="2.40.170.20">
    <property type="entry name" value="TonB-dependent receptor, beta-barrel domain"/>
    <property type="match status" value="1"/>
</dbReference>
<sequence length="954" mass="107404">MYQFPTLYLRKQWMLILFGLIAFCLDLNQAKAQNQKVNGKVIDLRTHEPVSGAWVKVIETGRATSTNEKGLFQLLISKSLPVKLKVYAIGYKETELSVFNTDTVLMVMLEQQHIIGNEVVVSASRIPEHILESPVAIERISVQDIAKTASTSFYESLVNLKGIEQSTQSFTFKSLNTRGFNANGNVRFNQFVDGMDNQAPGLNFSVGNIVGISDLDMESAELISGTSSALFGAGGVNGTLLLHSKDPFKYQGLSMQFKTGVNHVDRKYSPMTDWSDMQFRYAKAWNNKWAFKTNVSYVKAADWVAHDYANYDRTNMQMKEGNRLTDPAYDGINSYGDEIKANMKNVAQAVVQSGREAFIAQYKNQTGTNPSEQDIEGFLTSNPNVSPFYLGLQGGVIPDQEVSRTGYEEQELVDYTTTSLRTSGALHYKINANLEAIGQAYWGAGSSIYTGADRYSLMNFNLGQYKLELKGNNFFLKAYTTQERSGDAYNATALASLMNERFKPSTQWFPQYIGNYLAGKNKGYDDLEAHQAARAQTDAGRFAAGSEEFNEAKADIISRAIGPEGGAKFKDKTNLWHYEGMYSFSGWIPQVDLIAGASYRRYALNSGGTIFDDLIRRLSISEYGAYMQATKKFFDEKLKATLALRYDKNENFKGTLSPRISGVWRAAKNHYVRLSYQTGFRNPTAQAQYLDLLVRANSRLIGALPEILDKYQLQTNKPYTDISYRSYVASGYADPSLLEVYPLGKLKPEQVEAYELGYKGLLTKDLYVDAYYYFNHYTDFLTNTVLWQNPTPDNILGMVSPVRYEINVNSNQKVKSRGWAVGVDYVLKKWKFTGNISQDKLGKIPDEFFNTYNTPAYRFNVGVSGNELFKNTGFNLIYRWQDQFVWRSGFVVGHVPAYGTLDGQFSFKLPSYQSVLKIGAANMLNKYYITSLGNPAVGGMYYLSLVFDSHLWKK</sequence>
<keyword evidence="7 10" id="KW-0472">Membrane</keyword>
<dbReference type="SUPFAM" id="SSF56935">
    <property type="entry name" value="Porins"/>
    <property type="match status" value="1"/>
</dbReference>
<evidence type="ECO:0000256" key="10">
    <source>
        <dbReference type="PROSITE-ProRule" id="PRU01360"/>
    </source>
</evidence>
<feature type="domain" description="TonB-dependent receptor plug" evidence="13">
    <location>
        <begin position="131"/>
        <end position="239"/>
    </location>
</feature>
<evidence type="ECO:0000259" key="12">
    <source>
        <dbReference type="Pfam" id="PF00593"/>
    </source>
</evidence>
<name>A0ABW4IHF8_9SPHI</name>
<proteinExistence type="inferred from homology"/>
<keyword evidence="3 10" id="KW-1134">Transmembrane beta strand</keyword>
<keyword evidence="9 10" id="KW-0998">Cell outer membrane</keyword>
<reference evidence="15" key="1">
    <citation type="journal article" date="2019" name="Int. J. Syst. Evol. Microbiol.">
        <title>The Global Catalogue of Microorganisms (GCM) 10K type strain sequencing project: providing services to taxonomists for standard genome sequencing and annotation.</title>
        <authorList>
            <consortium name="The Broad Institute Genomics Platform"/>
            <consortium name="The Broad Institute Genome Sequencing Center for Infectious Disease"/>
            <person name="Wu L."/>
            <person name="Ma J."/>
        </authorList>
    </citation>
    <scope>NUCLEOTIDE SEQUENCE [LARGE SCALE GENOMIC DNA]</scope>
    <source>
        <strain evidence="15">CCUG 53762</strain>
    </source>
</reference>
<keyword evidence="4 10" id="KW-0812">Transmembrane</keyword>
<dbReference type="EMBL" id="JBHUDG010000048">
    <property type="protein sequence ID" value="MFD1631488.1"/>
    <property type="molecule type" value="Genomic_DNA"/>
</dbReference>
<evidence type="ECO:0000256" key="1">
    <source>
        <dbReference type="ARBA" id="ARBA00004571"/>
    </source>
</evidence>
<accession>A0ABW4IHF8</accession>
<comment type="similarity">
    <text evidence="10 11">Belongs to the TonB-dependent receptor family.</text>
</comment>
<comment type="subcellular location">
    <subcellularLocation>
        <location evidence="1 10">Cell outer membrane</location>
        <topology evidence="1 10">Multi-pass membrane protein</topology>
    </subcellularLocation>
</comment>
<evidence type="ECO:0000259" key="13">
    <source>
        <dbReference type="Pfam" id="PF07715"/>
    </source>
</evidence>
<dbReference type="PANTHER" id="PTHR30069">
    <property type="entry name" value="TONB-DEPENDENT OUTER MEMBRANE RECEPTOR"/>
    <property type="match status" value="1"/>
</dbReference>
<dbReference type="Pfam" id="PF07715">
    <property type="entry name" value="Plug"/>
    <property type="match status" value="1"/>
</dbReference>
<dbReference type="InterPro" id="IPR012910">
    <property type="entry name" value="Plug_dom"/>
</dbReference>
<evidence type="ECO:0000256" key="9">
    <source>
        <dbReference type="ARBA" id="ARBA00023237"/>
    </source>
</evidence>
<evidence type="ECO:0000256" key="5">
    <source>
        <dbReference type="ARBA" id="ARBA00022729"/>
    </source>
</evidence>
<gene>
    <name evidence="14" type="ORF">ACFSAH_16560</name>
</gene>
<dbReference type="RefSeq" id="WP_379663856.1">
    <property type="nucleotide sequence ID" value="NZ_JBHUDG010000048.1"/>
</dbReference>
<comment type="caution">
    <text evidence="14">The sequence shown here is derived from an EMBL/GenBank/DDBJ whole genome shotgun (WGS) entry which is preliminary data.</text>
</comment>